<dbReference type="Pfam" id="PF24626">
    <property type="entry name" value="SH3_Tf2-1"/>
    <property type="match status" value="1"/>
</dbReference>
<protein>
    <recommendedName>
        <fullName evidence="1">Chromo domain-containing protein</fullName>
    </recommendedName>
</protein>
<sequence>MCNCRAFASEEQLLGHLRYCIDHSITKDATGRNRPSEKLRSLFYGPFEIIQRINDVAYRVDIPRDTNQHNVFHVQWMRRHVKNDETVLPGRYPDHNEEEYVVEKILYSVRGRGRGGPLSYVVKWVGRNEVATLKANDERLAEFQGQLPNVQLLSNSEQRRRLRVLKKLGGFSA</sequence>
<name>A0A507CIV6_9FUNG</name>
<evidence type="ECO:0000313" key="2">
    <source>
        <dbReference type="EMBL" id="TPX39531.1"/>
    </source>
</evidence>
<dbReference type="InterPro" id="IPR016197">
    <property type="entry name" value="Chromo-like_dom_sf"/>
</dbReference>
<dbReference type="EMBL" id="QEAM01000469">
    <property type="protein sequence ID" value="TPX39531.1"/>
    <property type="molecule type" value="Genomic_DNA"/>
</dbReference>
<accession>A0A507CIV6</accession>
<comment type="caution">
    <text evidence="2">The sequence shown here is derived from an EMBL/GenBank/DDBJ whole genome shotgun (WGS) entry which is preliminary data.</text>
</comment>
<organism evidence="2 3">
    <name type="scientific">Synchytrium endobioticum</name>
    <dbReference type="NCBI Taxonomy" id="286115"/>
    <lineage>
        <taxon>Eukaryota</taxon>
        <taxon>Fungi</taxon>
        <taxon>Fungi incertae sedis</taxon>
        <taxon>Chytridiomycota</taxon>
        <taxon>Chytridiomycota incertae sedis</taxon>
        <taxon>Chytridiomycetes</taxon>
        <taxon>Synchytriales</taxon>
        <taxon>Synchytriaceae</taxon>
        <taxon>Synchytrium</taxon>
    </lineage>
</organism>
<dbReference type="Proteomes" id="UP000320475">
    <property type="component" value="Unassembled WGS sequence"/>
</dbReference>
<gene>
    <name evidence="2" type="ORF">SeLEV6574_g07145</name>
</gene>
<dbReference type="InterPro" id="IPR056924">
    <property type="entry name" value="SH3_Tf2-1"/>
</dbReference>
<dbReference type="PROSITE" id="PS50013">
    <property type="entry name" value="CHROMO_2"/>
    <property type="match status" value="1"/>
</dbReference>
<dbReference type="InterPro" id="IPR000953">
    <property type="entry name" value="Chromo/chromo_shadow_dom"/>
</dbReference>
<proteinExistence type="predicted"/>
<dbReference type="OrthoDB" id="3218226at2759"/>
<dbReference type="VEuPathDB" id="FungiDB:SeMB42_g03278"/>
<reference evidence="2 3" key="1">
    <citation type="journal article" date="2019" name="Sci. Rep.">
        <title>Comparative genomics of chytrid fungi reveal insights into the obligate biotrophic and pathogenic lifestyle of Synchytrium endobioticum.</title>
        <authorList>
            <person name="van de Vossenberg B.T.L.H."/>
            <person name="Warris S."/>
            <person name="Nguyen H.D.T."/>
            <person name="van Gent-Pelzer M.P.E."/>
            <person name="Joly D.L."/>
            <person name="van de Geest H.C."/>
            <person name="Bonants P.J.M."/>
            <person name="Smith D.S."/>
            <person name="Levesque C.A."/>
            <person name="van der Lee T.A.J."/>
        </authorList>
    </citation>
    <scope>NUCLEOTIDE SEQUENCE [LARGE SCALE GENOMIC DNA]</scope>
    <source>
        <strain evidence="2 3">LEV6574</strain>
    </source>
</reference>
<dbReference type="AlphaFoldDB" id="A0A507CIV6"/>
<evidence type="ECO:0000259" key="1">
    <source>
        <dbReference type="PROSITE" id="PS50013"/>
    </source>
</evidence>
<evidence type="ECO:0000313" key="3">
    <source>
        <dbReference type="Proteomes" id="UP000320475"/>
    </source>
</evidence>
<dbReference type="SUPFAM" id="SSF54160">
    <property type="entry name" value="Chromo domain-like"/>
    <property type="match status" value="1"/>
</dbReference>
<feature type="domain" description="Chromo" evidence="1">
    <location>
        <begin position="100"/>
        <end position="160"/>
    </location>
</feature>